<keyword evidence="3" id="KW-1185">Reference proteome</keyword>
<dbReference type="CDD" id="cd01822">
    <property type="entry name" value="Lysophospholipase_L1_like"/>
    <property type="match status" value="1"/>
</dbReference>
<dbReference type="GO" id="GO:0106435">
    <property type="term" value="F:carboxylesterase activity"/>
    <property type="evidence" value="ECO:0007669"/>
    <property type="project" value="UniProtKB-EC"/>
</dbReference>
<evidence type="ECO:0000259" key="1">
    <source>
        <dbReference type="Pfam" id="PF13472"/>
    </source>
</evidence>
<dbReference type="PANTHER" id="PTHR30383:SF24">
    <property type="entry name" value="THIOESTERASE 1_PROTEASE 1_LYSOPHOSPHOLIPASE L1"/>
    <property type="match status" value="1"/>
</dbReference>
<reference evidence="2 3" key="1">
    <citation type="submission" date="2017-03" db="EMBL/GenBank/DDBJ databases">
        <authorList>
            <person name="Afonso C.L."/>
            <person name="Miller P.J."/>
            <person name="Scott M.A."/>
            <person name="Spackman E."/>
            <person name="Goraichik I."/>
            <person name="Dimitrov K.M."/>
            <person name="Suarez D.L."/>
            <person name="Swayne D.E."/>
        </authorList>
    </citation>
    <scope>NUCLEOTIDE SEQUENCE [LARGE SCALE GENOMIC DNA]</scope>
    <source>
        <strain evidence="2 3">CECT 8620</strain>
    </source>
</reference>
<dbReference type="InterPro" id="IPR013830">
    <property type="entry name" value="SGNH_hydro"/>
</dbReference>
<dbReference type="SUPFAM" id="SSF52266">
    <property type="entry name" value="SGNH hydrolase"/>
    <property type="match status" value="1"/>
</dbReference>
<organism evidence="2 3">
    <name type="scientific">Aquimixticola soesokkakensis</name>
    <dbReference type="NCBI Taxonomy" id="1519096"/>
    <lineage>
        <taxon>Bacteria</taxon>
        <taxon>Pseudomonadati</taxon>
        <taxon>Pseudomonadota</taxon>
        <taxon>Alphaproteobacteria</taxon>
        <taxon>Rhodobacterales</taxon>
        <taxon>Paracoccaceae</taxon>
        <taxon>Aquimixticola</taxon>
    </lineage>
</organism>
<dbReference type="Gene3D" id="3.40.50.1110">
    <property type="entry name" value="SGNH hydrolase"/>
    <property type="match status" value="1"/>
</dbReference>
<dbReference type="Proteomes" id="UP000193862">
    <property type="component" value="Unassembled WGS sequence"/>
</dbReference>
<evidence type="ECO:0000313" key="2">
    <source>
        <dbReference type="EMBL" id="SLN47942.1"/>
    </source>
</evidence>
<dbReference type="InterPro" id="IPR036514">
    <property type="entry name" value="SGNH_hydro_sf"/>
</dbReference>
<proteinExistence type="predicted"/>
<dbReference type="GO" id="GO:0004622">
    <property type="term" value="F:phosphatidylcholine lysophospholipase activity"/>
    <property type="evidence" value="ECO:0007669"/>
    <property type="project" value="TreeGrafter"/>
</dbReference>
<accession>A0A1Y5SYE5</accession>
<gene>
    <name evidence="2" type="primary">tesA</name>
    <name evidence="2" type="ORF">AQS8620_01991</name>
</gene>
<sequence>MARASKGSLAIVVTTAGLLGAGPALGDPLQVLALGDSLTAGYGLARDSGFVPQLQAALDARGTDVVIVNAGVSGDTTAGGRARLDWSLTPDIDAVIVELGGNDLLRALDPAQSKANLDAIVATAQARDLPVLIAGLQAPANYGAAYKAAFDGMFRDLSVQYDTLLYPDFFAGLRSTADRASVFQADGIHPNQTGVALIVADILPQVEALIARAQP</sequence>
<feature type="domain" description="SGNH hydrolase-type esterase" evidence="1">
    <location>
        <begin position="33"/>
        <end position="196"/>
    </location>
</feature>
<dbReference type="PANTHER" id="PTHR30383">
    <property type="entry name" value="THIOESTERASE 1/PROTEASE 1/LYSOPHOSPHOLIPASE L1"/>
    <property type="match status" value="1"/>
</dbReference>
<dbReference type="EC" id="3.1.1.1" evidence="2"/>
<name>A0A1Y5SYE5_9RHOB</name>
<dbReference type="EMBL" id="FWFS01000007">
    <property type="protein sequence ID" value="SLN47942.1"/>
    <property type="molecule type" value="Genomic_DNA"/>
</dbReference>
<dbReference type="Pfam" id="PF13472">
    <property type="entry name" value="Lipase_GDSL_2"/>
    <property type="match status" value="1"/>
</dbReference>
<protein>
    <submittedName>
        <fullName evidence="2">Esterase TesA</fullName>
        <ecNumber evidence="2">3.1.1.1</ecNumber>
    </submittedName>
</protein>
<keyword evidence="2" id="KW-0378">Hydrolase</keyword>
<dbReference type="AlphaFoldDB" id="A0A1Y5SYE5"/>
<dbReference type="InterPro" id="IPR051532">
    <property type="entry name" value="Ester_Hydrolysis_Enzymes"/>
</dbReference>
<evidence type="ECO:0000313" key="3">
    <source>
        <dbReference type="Proteomes" id="UP000193862"/>
    </source>
</evidence>